<evidence type="ECO:0000256" key="4">
    <source>
        <dbReference type="SAM" id="Phobius"/>
    </source>
</evidence>
<organism evidence="5 6">
    <name type="scientific">Streptococcus equinus ATCC 9812</name>
    <dbReference type="NCBI Taxonomy" id="525379"/>
    <lineage>
        <taxon>Bacteria</taxon>
        <taxon>Bacillati</taxon>
        <taxon>Bacillota</taxon>
        <taxon>Bacilli</taxon>
        <taxon>Lactobacillales</taxon>
        <taxon>Streptococcaceae</taxon>
        <taxon>Streptococcus</taxon>
    </lineage>
</organism>
<accession>E8JN35</accession>
<dbReference type="HOGENOM" id="CLU_026278_3_0_9"/>
<name>E8JN35_STREI</name>
<evidence type="ECO:0000313" key="5">
    <source>
        <dbReference type="EMBL" id="EFW89302.1"/>
    </source>
</evidence>
<dbReference type="GO" id="GO:0003847">
    <property type="term" value="F:1-alkyl-2-acetylglycerophosphocholine esterase activity"/>
    <property type="evidence" value="ECO:0007669"/>
    <property type="project" value="TreeGrafter"/>
</dbReference>
<keyword evidence="2" id="KW-0442">Lipid degradation</keyword>
<dbReference type="GO" id="GO:0016042">
    <property type="term" value="P:lipid catabolic process"/>
    <property type="evidence" value="ECO:0007669"/>
    <property type="project" value="UniProtKB-KW"/>
</dbReference>
<feature type="non-terminal residue" evidence="5">
    <location>
        <position position="1"/>
    </location>
</feature>
<feature type="transmembrane region" description="Helical" evidence="4">
    <location>
        <begin position="48"/>
        <end position="67"/>
    </location>
</feature>
<dbReference type="InterPro" id="IPR029058">
    <property type="entry name" value="AB_hydrolase_fold"/>
</dbReference>
<evidence type="ECO:0000256" key="1">
    <source>
        <dbReference type="ARBA" id="ARBA00022801"/>
    </source>
</evidence>
<keyword evidence="1 5" id="KW-0378">Hydrolase</keyword>
<reference evidence="5 6" key="1">
    <citation type="submission" date="2010-12" db="EMBL/GenBank/DDBJ databases">
        <authorList>
            <person name="Muzny D."/>
            <person name="Qin X."/>
            <person name="Deng J."/>
            <person name="Jiang H."/>
            <person name="Liu Y."/>
            <person name="Qu J."/>
            <person name="Song X.-Z."/>
            <person name="Zhang L."/>
            <person name="Thornton R."/>
            <person name="Coyle M."/>
            <person name="Francisco L."/>
            <person name="Jackson L."/>
            <person name="Javaid M."/>
            <person name="Korchina V."/>
            <person name="Kovar C."/>
            <person name="Mata R."/>
            <person name="Mathew T."/>
            <person name="Ngo R."/>
            <person name="Nguyen L."/>
            <person name="Nguyen N."/>
            <person name="Okwuonu G."/>
            <person name="Ongeri F."/>
            <person name="Pham C."/>
            <person name="Simmons D."/>
            <person name="Wilczek-Boney K."/>
            <person name="Hale W."/>
            <person name="Jakkamsetti A."/>
            <person name="Pham P."/>
            <person name="Ruth R."/>
            <person name="San Lucas F."/>
            <person name="Warren J."/>
            <person name="Zhang J."/>
            <person name="Zhao Z."/>
            <person name="Zhou C."/>
            <person name="Zhu D."/>
            <person name="Lee S."/>
            <person name="Bess C."/>
            <person name="Blankenburg K."/>
            <person name="Forbes L."/>
            <person name="Fu Q."/>
            <person name="Gubbala S."/>
            <person name="Hirani K."/>
            <person name="Jayaseelan J.C."/>
            <person name="Lara F."/>
            <person name="Munidasa M."/>
            <person name="Palculict T."/>
            <person name="Patil S."/>
            <person name="Pu L.-L."/>
            <person name="Saada N."/>
            <person name="Tang L."/>
            <person name="Weissenberger G."/>
            <person name="Zhu Y."/>
            <person name="Hemphill L."/>
            <person name="Shang Y."/>
            <person name="Youmans B."/>
            <person name="Ayvaz T."/>
            <person name="Ross M."/>
            <person name="Santibanez J."/>
            <person name="Aqrawi P."/>
            <person name="Gross S."/>
            <person name="Joshi V."/>
            <person name="Fowler G."/>
            <person name="Nazareth L."/>
            <person name="Reid J."/>
            <person name="Worley K."/>
            <person name="Petrosino J."/>
            <person name="Highlander S."/>
            <person name="Gibbs R."/>
        </authorList>
    </citation>
    <scope>NUCLEOTIDE SEQUENCE [LARGE SCALE GENOMIC DNA]</scope>
    <source>
        <strain evidence="5 6">ATCC 9812</strain>
    </source>
</reference>
<evidence type="ECO:0000256" key="3">
    <source>
        <dbReference type="ARBA" id="ARBA00023098"/>
    </source>
</evidence>
<feature type="transmembrane region" description="Helical" evidence="4">
    <location>
        <begin position="105"/>
        <end position="128"/>
    </location>
</feature>
<proteinExistence type="predicted"/>
<dbReference type="Gene3D" id="3.40.50.1820">
    <property type="entry name" value="alpha/beta hydrolase"/>
    <property type="match status" value="1"/>
</dbReference>
<keyword evidence="4" id="KW-0812">Transmembrane</keyword>
<evidence type="ECO:0000313" key="6">
    <source>
        <dbReference type="Proteomes" id="UP000005699"/>
    </source>
</evidence>
<dbReference type="Proteomes" id="UP000005699">
    <property type="component" value="Unassembled WGS sequence"/>
</dbReference>
<feature type="transmembrane region" description="Helical" evidence="4">
    <location>
        <begin position="73"/>
        <end position="93"/>
    </location>
</feature>
<dbReference type="PANTHER" id="PTHR10272:SF0">
    <property type="entry name" value="PLATELET-ACTIVATING FACTOR ACETYLHYDROLASE"/>
    <property type="match status" value="1"/>
</dbReference>
<sequence>LINLKGKITGENGMNILLLIAFLLTEIGLVTFTLTEQRQKKQWHFNRLYANVLELSLYLVFACFPGIDFSFRYKGLLIILLVRILIKAIFTFINRNKTGRKSIASTVISALLAMCLLGTAMLPAFLFADYKGREVTGSYKIAQTEAILVDESREETFENDGSKREVPVHFYYPEDAGDGETFPLVIFSHGAFGYYQSNSSTYMELASHGYVVVSLDHPYHSFFCKDTDGKIITVNQEFMNDVMKVNEDAIPESEIISLSSTWLKLRTEDISFVIDSIEHYNKDGKLDESWFVKVNQDMILKALDMVDTDKIGLMGHSLGGASSVELGRVRDDIDAVIDLDGTMLSEQKGVVECEPYEFEGIRYHEKYILDETPYPVPLFAMDSVLHHESRVGAKAIDMPYANNTVLENAVEGYETYIVDTAHMNFTDLPLFAPFLGKMLGTGTIDAGKCVDIMNDLVLKFYDAKLKDMGTFEVKDCYGN</sequence>
<gene>
    <name evidence="5" type="ORF">HMPREF0819_0408</name>
</gene>
<keyword evidence="4" id="KW-1133">Transmembrane helix</keyword>
<keyword evidence="4" id="KW-0472">Membrane</keyword>
<dbReference type="AlphaFoldDB" id="E8JN35"/>
<dbReference type="PANTHER" id="PTHR10272">
    <property type="entry name" value="PLATELET-ACTIVATING FACTOR ACETYLHYDROLASE"/>
    <property type="match status" value="1"/>
</dbReference>
<dbReference type="SUPFAM" id="SSF53474">
    <property type="entry name" value="alpha/beta-Hydrolases"/>
    <property type="match status" value="1"/>
</dbReference>
<dbReference type="Pfam" id="PF03403">
    <property type="entry name" value="PAF-AH_p_II"/>
    <property type="match status" value="1"/>
</dbReference>
<comment type="caution">
    <text evidence="5">The sequence shown here is derived from an EMBL/GenBank/DDBJ whole genome shotgun (WGS) entry which is preliminary data.</text>
</comment>
<keyword evidence="3" id="KW-0443">Lipid metabolism</keyword>
<protein>
    <submittedName>
        <fullName evidence="5">Platelet-activating factor acetylhydrolase, plasma/intracellular isoform II</fullName>
    </submittedName>
</protein>
<dbReference type="EMBL" id="AEVB01000010">
    <property type="protein sequence ID" value="EFW89302.1"/>
    <property type="molecule type" value="Genomic_DNA"/>
</dbReference>
<dbReference type="eggNOG" id="COG4188">
    <property type="taxonomic scope" value="Bacteria"/>
</dbReference>
<dbReference type="RefSeq" id="WP_004231552.1">
    <property type="nucleotide sequence ID" value="NZ_GL698429.1"/>
</dbReference>
<evidence type="ECO:0000256" key="2">
    <source>
        <dbReference type="ARBA" id="ARBA00022963"/>
    </source>
</evidence>
<feature type="transmembrane region" description="Helical" evidence="4">
    <location>
        <begin position="16"/>
        <end position="36"/>
    </location>
</feature>